<dbReference type="PANTHER" id="PTHR39173:SF1">
    <property type="entry name" value="ACETYLTRANSFERASE"/>
    <property type="match status" value="1"/>
</dbReference>
<evidence type="ECO:0000313" key="2">
    <source>
        <dbReference type="EMBL" id="REI43224.1"/>
    </source>
</evidence>
<dbReference type="InterPro" id="IPR016181">
    <property type="entry name" value="Acyl_CoA_acyltransferase"/>
</dbReference>
<reference evidence="2 3" key="1">
    <citation type="submission" date="2018-08" db="EMBL/GenBank/DDBJ databases">
        <title>Draft genome sequence of Psychrilyobacter sp. strain SD5 isolated from Black Sea water.</title>
        <authorList>
            <person name="Yadav S."/>
            <person name="Villanueva L."/>
            <person name="Damste J.S.S."/>
        </authorList>
    </citation>
    <scope>NUCLEOTIDE SEQUENCE [LARGE SCALE GENOMIC DNA]</scope>
    <source>
        <strain evidence="2 3">SD5</strain>
    </source>
</reference>
<dbReference type="SUPFAM" id="SSF55729">
    <property type="entry name" value="Acyl-CoA N-acyltransferases (Nat)"/>
    <property type="match status" value="1"/>
</dbReference>
<dbReference type="Gene3D" id="3.40.630.30">
    <property type="match status" value="1"/>
</dbReference>
<dbReference type="EMBL" id="QUAJ01000001">
    <property type="protein sequence ID" value="REI43224.1"/>
    <property type="molecule type" value="Genomic_DNA"/>
</dbReference>
<sequence>MIGIKLILPVKKLEKQFREMIFDYQEDNDLLYYSYMEAADNFDSYLRRVEELRMGITLPKGDVAATEYWLVDRREKEIRGIIKIRHESIPVHGNIGYDIPPRKRFLGYGTKILGLGLEKARELGIKEVRVSCTSDNEGSKKIIIKNNGVFMGLAEDNNELYEQYIIK</sequence>
<keyword evidence="3" id="KW-1185">Reference proteome</keyword>
<dbReference type="InterPro" id="IPR000182">
    <property type="entry name" value="GNAT_dom"/>
</dbReference>
<dbReference type="RefSeq" id="WP_114640943.1">
    <property type="nucleotide sequence ID" value="NZ_JAACIO010000001.1"/>
</dbReference>
<accession>A0ABX9KL71</accession>
<evidence type="ECO:0000313" key="3">
    <source>
        <dbReference type="Proteomes" id="UP000263486"/>
    </source>
</evidence>
<protein>
    <submittedName>
        <fullName evidence="2">GNAT family N-acetyltransferase</fullName>
    </submittedName>
</protein>
<organism evidence="2 3">
    <name type="scientific">Psychrilyobacter piezotolerans</name>
    <dbReference type="NCBI Taxonomy" id="2293438"/>
    <lineage>
        <taxon>Bacteria</taxon>
        <taxon>Fusobacteriati</taxon>
        <taxon>Fusobacteriota</taxon>
        <taxon>Fusobacteriia</taxon>
        <taxon>Fusobacteriales</taxon>
        <taxon>Fusobacteriaceae</taxon>
        <taxon>Psychrilyobacter</taxon>
    </lineage>
</organism>
<name>A0ABX9KL71_9FUSO</name>
<dbReference type="PROSITE" id="PS51186">
    <property type="entry name" value="GNAT"/>
    <property type="match status" value="1"/>
</dbReference>
<dbReference type="PANTHER" id="PTHR39173">
    <property type="entry name" value="ACETYLTRANSFERASE"/>
    <property type="match status" value="1"/>
</dbReference>
<dbReference type="Proteomes" id="UP000263486">
    <property type="component" value="Unassembled WGS sequence"/>
</dbReference>
<evidence type="ECO:0000259" key="1">
    <source>
        <dbReference type="PROSITE" id="PS51186"/>
    </source>
</evidence>
<proteinExistence type="predicted"/>
<comment type="caution">
    <text evidence="2">The sequence shown here is derived from an EMBL/GenBank/DDBJ whole genome shotgun (WGS) entry which is preliminary data.</text>
</comment>
<dbReference type="Pfam" id="PF13302">
    <property type="entry name" value="Acetyltransf_3"/>
    <property type="match status" value="1"/>
</dbReference>
<gene>
    <name evidence="2" type="ORF">DYH56_00790</name>
</gene>
<feature type="domain" description="N-acetyltransferase" evidence="1">
    <location>
        <begin position="19"/>
        <end position="167"/>
    </location>
</feature>